<evidence type="ECO:0000259" key="2">
    <source>
        <dbReference type="Pfam" id="PF08241"/>
    </source>
</evidence>
<dbReference type="GO" id="GO:0032259">
    <property type="term" value="P:methylation"/>
    <property type="evidence" value="ECO:0007669"/>
    <property type="project" value="UniProtKB-KW"/>
</dbReference>
<proteinExistence type="predicted"/>
<dbReference type="RefSeq" id="WP_263334926.1">
    <property type="nucleotide sequence ID" value="NZ_JAOVQO010000006.1"/>
</dbReference>
<evidence type="ECO:0000256" key="1">
    <source>
        <dbReference type="ARBA" id="ARBA00022679"/>
    </source>
</evidence>
<dbReference type="Gene3D" id="3.40.50.150">
    <property type="entry name" value="Vaccinia Virus protein VP39"/>
    <property type="match status" value="1"/>
</dbReference>
<feature type="domain" description="Methyltransferase type 11" evidence="2">
    <location>
        <begin position="54"/>
        <end position="154"/>
    </location>
</feature>
<dbReference type="GO" id="GO:0008168">
    <property type="term" value="F:methyltransferase activity"/>
    <property type="evidence" value="ECO:0007669"/>
    <property type="project" value="UniProtKB-KW"/>
</dbReference>
<dbReference type="PANTHER" id="PTHR44068">
    <property type="entry name" value="ZGC:194242"/>
    <property type="match status" value="1"/>
</dbReference>
<dbReference type="InterPro" id="IPR050447">
    <property type="entry name" value="Erg6_SMT_methyltransf"/>
</dbReference>
<dbReference type="EMBL" id="JAOVQO010000006">
    <property type="protein sequence ID" value="MCU9847980.1"/>
    <property type="molecule type" value="Genomic_DNA"/>
</dbReference>
<protein>
    <submittedName>
        <fullName evidence="3">Methyltransferase domain-containing protein</fullName>
    </submittedName>
</protein>
<dbReference type="SUPFAM" id="SSF53335">
    <property type="entry name" value="S-adenosyl-L-methionine-dependent methyltransferases"/>
    <property type="match status" value="1"/>
</dbReference>
<gene>
    <name evidence="3" type="ORF">OEZ60_08170</name>
</gene>
<name>A0ABT2X214_9RHOB</name>
<evidence type="ECO:0000313" key="4">
    <source>
        <dbReference type="Proteomes" id="UP001209535"/>
    </source>
</evidence>
<dbReference type="InterPro" id="IPR029063">
    <property type="entry name" value="SAM-dependent_MTases_sf"/>
</dbReference>
<keyword evidence="3" id="KW-0489">Methyltransferase</keyword>
<evidence type="ECO:0000313" key="3">
    <source>
        <dbReference type="EMBL" id="MCU9847980.1"/>
    </source>
</evidence>
<comment type="caution">
    <text evidence="3">The sequence shown here is derived from an EMBL/GenBank/DDBJ whole genome shotgun (WGS) entry which is preliminary data.</text>
</comment>
<reference evidence="3 4" key="1">
    <citation type="submission" date="2022-10" db="EMBL/GenBank/DDBJ databases">
        <title>Defluviimonas sp. nov., isolated from ocean surface sediments.</title>
        <authorList>
            <person name="He W."/>
            <person name="Wang L."/>
            <person name="Zhang D.-F."/>
        </authorList>
    </citation>
    <scope>NUCLEOTIDE SEQUENCE [LARGE SCALE GENOMIC DNA]</scope>
    <source>
        <strain evidence="3 4">WL0024</strain>
    </source>
</reference>
<keyword evidence="1" id="KW-0808">Transferase</keyword>
<keyword evidence="4" id="KW-1185">Reference proteome</keyword>
<dbReference type="InterPro" id="IPR013216">
    <property type="entry name" value="Methyltransf_11"/>
</dbReference>
<dbReference type="Proteomes" id="UP001209535">
    <property type="component" value="Unassembled WGS sequence"/>
</dbReference>
<dbReference type="PANTHER" id="PTHR44068:SF11">
    <property type="entry name" value="GERANYL DIPHOSPHATE 2-C-METHYLTRANSFERASE"/>
    <property type="match status" value="1"/>
</dbReference>
<sequence length="273" mass="29765">MAGTDPWNGTDRLDEATLDVMVARLEARGKNAAFVGMLDDYLDAMEIDGAASVLDLGCGTGLVSRRICARPDFAGTCHGIDLSDYLVRAARRYAADEGAGERTRFEVGDTHSLNLAEASYDAVIAHTLFSHLDDPGAVLGEMARVVRPGGRIVVYDGDYASLTFEEADPEQSRQNSDRVIEALVTQPRVLRQMLRIAKRHGLVLDRMFSYVLTEAGRADFWVSAVEGLRVLGPRSGVMTEAEANAWADAQLAASEEGVFFGSSNYYTYLFRPA</sequence>
<accession>A0ABT2X214</accession>
<dbReference type="Pfam" id="PF08241">
    <property type="entry name" value="Methyltransf_11"/>
    <property type="match status" value="1"/>
</dbReference>
<organism evidence="3 4">
    <name type="scientific">Albidovulum salinarum</name>
    <dbReference type="NCBI Taxonomy" id="2984153"/>
    <lineage>
        <taxon>Bacteria</taxon>
        <taxon>Pseudomonadati</taxon>
        <taxon>Pseudomonadota</taxon>
        <taxon>Alphaproteobacteria</taxon>
        <taxon>Rhodobacterales</taxon>
        <taxon>Paracoccaceae</taxon>
        <taxon>Albidovulum</taxon>
    </lineage>
</organism>
<dbReference type="CDD" id="cd02440">
    <property type="entry name" value="AdoMet_MTases"/>
    <property type="match status" value="1"/>
</dbReference>